<dbReference type="GO" id="GO:0016491">
    <property type="term" value="F:oxidoreductase activity"/>
    <property type="evidence" value="ECO:0007669"/>
    <property type="project" value="UniProtKB-KW"/>
</dbReference>
<dbReference type="AlphaFoldDB" id="A0A5C2SAY0"/>
<evidence type="ECO:0000256" key="2">
    <source>
        <dbReference type="ARBA" id="ARBA00004173"/>
    </source>
</evidence>
<keyword evidence="4" id="KW-0809">Transit peptide</keyword>
<dbReference type="GO" id="GO:0005739">
    <property type="term" value="C:mitochondrion"/>
    <property type="evidence" value="ECO:0007669"/>
    <property type="project" value="UniProtKB-SubCell"/>
</dbReference>
<gene>
    <name evidence="8" type="ORF">L227DRAFT_575063</name>
</gene>
<dbReference type="Proteomes" id="UP000313359">
    <property type="component" value="Unassembled WGS sequence"/>
</dbReference>
<evidence type="ECO:0000256" key="6">
    <source>
        <dbReference type="ARBA" id="ARBA00023128"/>
    </source>
</evidence>
<evidence type="ECO:0008006" key="10">
    <source>
        <dbReference type="Google" id="ProtNLM"/>
    </source>
</evidence>
<dbReference type="Pfam" id="PF07955">
    <property type="entry name" value="DUF1687"/>
    <property type="match status" value="1"/>
</dbReference>
<accession>A0A5C2SAY0</accession>
<dbReference type="OrthoDB" id="59229at2759"/>
<evidence type="ECO:0000256" key="7">
    <source>
        <dbReference type="SAM" id="MobiDB-lite"/>
    </source>
</evidence>
<comment type="subcellular location">
    <subcellularLocation>
        <location evidence="2">Mitochondrion</location>
    </subcellularLocation>
</comment>
<name>A0A5C2SAY0_9APHY</name>
<keyword evidence="6" id="KW-0496">Mitochondrion</keyword>
<protein>
    <recommendedName>
        <fullName evidence="10">Thioredoxin-like protein</fullName>
    </recommendedName>
</protein>
<keyword evidence="9" id="KW-1185">Reference proteome</keyword>
<keyword evidence="5" id="KW-0560">Oxidoreductase</keyword>
<evidence type="ECO:0000256" key="1">
    <source>
        <dbReference type="ARBA" id="ARBA00002963"/>
    </source>
</evidence>
<sequence length="156" mass="16612">MFKAFTRSIPEISIFHNPSSPASKSALNLLRSAASGPYPPTKPSAPPLKFDLEVIENTPPTADQLRTILSYLPSKSPTGPSGAQQTPSPDVLLSAHPTVDTRPTSADGVVKLASQNPNALKWPIVVDWHNGKAAVGDLEGVKGLLEELRKKRDGEA</sequence>
<dbReference type="PROSITE" id="PS51353">
    <property type="entry name" value="ARSC"/>
    <property type="match status" value="1"/>
</dbReference>
<proteinExistence type="inferred from homology"/>
<reference evidence="8" key="1">
    <citation type="journal article" date="2018" name="Genome Biol. Evol.">
        <title>Genomics and development of Lentinus tigrinus, a white-rot wood-decaying mushroom with dimorphic fruiting bodies.</title>
        <authorList>
            <person name="Wu B."/>
            <person name="Xu Z."/>
            <person name="Knudson A."/>
            <person name="Carlson A."/>
            <person name="Chen N."/>
            <person name="Kovaka S."/>
            <person name="LaButti K."/>
            <person name="Lipzen A."/>
            <person name="Pennachio C."/>
            <person name="Riley R."/>
            <person name="Schakwitz W."/>
            <person name="Umezawa K."/>
            <person name="Ohm R.A."/>
            <person name="Grigoriev I.V."/>
            <person name="Nagy L.G."/>
            <person name="Gibbons J."/>
            <person name="Hibbett D."/>
        </authorList>
    </citation>
    <scope>NUCLEOTIDE SEQUENCE [LARGE SCALE GENOMIC DNA]</scope>
    <source>
        <strain evidence="8">ALCF2SS1-6</strain>
    </source>
</reference>
<comment type="similarity">
    <text evidence="3">Belongs to the FMP46 family.</text>
</comment>
<comment type="function">
    <text evidence="1">Putative mitochondrial redox protein which could be involved in the reduction of small toxic molecules.</text>
</comment>
<evidence type="ECO:0000313" key="8">
    <source>
        <dbReference type="EMBL" id="RPD60913.1"/>
    </source>
</evidence>
<dbReference type="InterPro" id="IPR006660">
    <property type="entry name" value="Arsenate_reductase-like"/>
</dbReference>
<feature type="compositionally biased region" description="Polar residues" evidence="7">
    <location>
        <begin position="73"/>
        <end position="88"/>
    </location>
</feature>
<dbReference type="PANTHER" id="PTHR28071">
    <property type="entry name" value="REDOX PROTEIN FMP46, MITOCHONDRIAL-RELATED"/>
    <property type="match status" value="1"/>
</dbReference>
<evidence type="ECO:0000256" key="4">
    <source>
        <dbReference type="ARBA" id="ARBA00022946"/>
    </source>
</evidence>
<evidence type="ECO:0000313" key="9">
    <source>
        <dbReference type="Proteomes" id="UP000313359"/>
    </source>
</evidence>
<evidence type="ECO:0000256" key="5">
    <source>
        <dbReference type="ARBA" id="ARBA00023002"/>
    </source>
</evidence>
<dbReference type="PANTHER" id="PTHR28071:SF1">
    <property type="entry name" value="REDOX PROTEIN FMP46, MITOCHONDRIAL-RELATED"/>
    <property type="match status" value="1"/>
</dbReference>
<dbReference type="InterPro" id="IPR012882">
    <property type="entry name" value="Fmp46"/>
</dbReference>
<evidence type="ECO:0000256" key="3">
    <source>
        <dbReference type="ARBA" id="ARBA00009734"/>
    </source>
</evidence>
<feature type="region of interest" description="Disordered" evidence="7">
    <location>
        <begin position="72"/>
        <end position="105"/>
    </location>
</feature>
<dbReference type="InterPro" id="IPR036249">
    <property type="entry name" value="Thioredoxin-like_sf"/>
</dbReference>
<organism evidence="8 9">
    <name type="scientific">Lentinus tigrinus ALCF2SS1-6</name>
    <dbReference type="NCBI Taxonomy" id="1328759"/>
    <lineage>
        <taxon>Eukaryota</taxon>
        <taxon>Fungi</taxon>
        <taxon>Dikarya</taxon>
        <taxon>Basidiomycota</taxon>
        <taxon>Agaricomycotina</taxon>
        <taxon>Agaricomycetes</taxon>
        <taxon>Polyporales</taxon>
        <taxon>Polyporaceae</taxon>
        <taxon>Lentinus</taxon>
    </lineage>
</organism>
<dbReference type="EMBL" id="ML122264">
    <property type="protein sequence ID" value="RPD60913.1"/>
    <property type="molecule type" value="Genomic_DNA"/>
</dbReference>
<dbReference type="SUPFAM" id="SSF52833">
    <property type="entry name" value="Thioredoxin-like"/>
    <property type="match status" value="1"/>
</dbReference>
<dbReference type="Gene3D" id="3.40.30.10">
    <property type="entry name" value="Glutaredoxin"/>
    <property type="match status" value="1"/>
</dbReference>